<evidence type="ECO:0000313" key="3">
    <source>
        <dbReference type="EMBL" id="ERN42071.1"/>
    </source>
</evidence>
<dbReference type="STRING" id="582515.KR51_00014100"/>
<feature type="domain" description="DUF7309" evidence="2">
    <location>
        <begin position="154"/>
        <end position="241"/>
    </location>
</feature>
<dbReference type="eggNOG" id="COG3381">
    <property type="taxonomic scope" value="Bacteria"/>
</dbReference>
<reference evidence="3 4" key="1">
    <citation type="submission" date="2013-05" db="EMBL/GenBank/DDBJ databases">
        <title>Draft genome sequence of Rubidibacter lacunae KORDI 51-2.</title>
        <authorList>
            <person name="Choi D.H."/>
            <person name="Noh J.H."/>
            <person name="Kwon K.-K."/>
            <person name="Lee J.-H."/>
            <person name="Ryu J.-Y."/>
        </authorList>
    </citation>
    <scope>NUCLEOTIDE SEQUENCE [LARGE SCALE GENOMIC DNA]</scope>
    <source>
        <strain evidence="3 4">KORDI 51-2</strain>
    </source>
</reference>
<sequence>MTSLHSTTVSRLQRIPQIHSVWEGDRRPIGDLGSAIDADEDRDGECVIWVDGSEGMVRAIDAIEPDSGHEAVVRTLLRAIENPHSNARPARPRKIVVRDREVQFFLRGALQSLGIIVDYAPHLPLIDDLFRGFQENSFARPPHLPTRFAELLPQAARELWQTPPWHFLTDSDILAIDVKQPGIETLYACVMGMLGQEFGVLLYRSLNSLRQFRMAVAEQGSIEHLERAFLHQDCWFLNFEPPEDEEDASGHFTLDELPDHMEPCFGSVHPYEGMRPFLSEEEALPVFLALKALQRFVVQSRQQLVEDPIPAIARRHQIPVPQPDGSEQRLLVTVQTLPDLAAEFAEWLDCGSSDLLDDGENEASECTYFPLHDDLIPEDSYLSIGMVAWELIEMMRASRGRYYQSRDVGAAGEGMPVVLIQTSRPKAKVLIERLQAAGGLDGIGFNPGEVPSSEMVFDLGILRTGDGNLFLFGEFDSDDPTHRQARLHWERRSRKVKGFCALIVASGLTGAARGQPGLREMMAVFEAKALSDRDFGIGVLRTIS</sequence>
<dbReference type="InterPro" id="IPR055733">
    <property type="entry name" value="DUF7309"/>
</dbReference>
<dbReference type="Pfam" id="PF23988">
    <property type="entry name" value="DUF7309"/>
    <property type="match status" value="1"/>
</dbReference>
<dbReference type="Pfam" id="PF22007">
    <property type="entry name" value="DUF6930"/>
    <property type="match status" value="1"/>
</dbReference>
<proteinExistence type="predicted"/>
<organism evidence="3 4">
    <name type="scientific">Rubidibacter lacunae KORDI 51-2</name>
    <dbReference type="NCBI Taxonomy" id="582515"/>
    <lineage>
        <taxon>Bacteria</taxon>
        <taxon>Bacillati</taxon>
        <taxon>Cyanobacteriota</taxon>
        <taxon>Cyanophyceae</taxon>
        <taxon>Oscillatoriophycideae</taxon>
        <taxon>Chroococcales</taxon>
        <taxon>Aphanothecaceae</taxon>
        <taxon>Rubidibacter</taxon>
    </lineage>
</organism>
<gene>
    <name evidence="3" type="ORF">KR51_00014100</name>
</gene>
<dbReference type="EMBL" id="ASSJ01000035">
    <property type="protein sequence ID" value="ERN42071.1"/>
    <property type="molecule type" value="Genomic_DNA"/>
</dbReference>
<dbReference type="Proteomes" id="UP000016960">
    <property type="component" value="Unassembled WGS sequence"/>
</dbReference>
<feature type="domain" description="DUF6930" evidence="1">
    <location>
        <begin position="9"/>
        <end position="134"/>
    </location>
</feature>
<comment type="caution">
    <text evidence="3">The sequence shown here is derived from an EMBL/GenBank/DDBJ whole genome shotgun (WGS) entry which is preliminary data.</text>
</comment>
<evidence type="ECO:0000259" key="2">
    <source>
        <dbReference type="Pfam" id="PF23988"/>
    </source>
</evidence>
<evidence type="ECO:0000259" key="1">
    <source>
        <dbReference type="Pfam" id="PF22007"/>
    </source>
</evidence>
<dbReference type="AlphaFoldDB" id="U5DK63"/>
<dbReference type="RefSeq" id="WP_022605996.1">
    <property type="nucleotide sequence ID" value="NZ_ASSJ01000035.1"/>
</dbReference>
<name>U5DK63_9CHRO</name>
<accession>U5DK63</accession>
<protein>
    <submittedName>
        <fullName evidence="3">Uncharacterized protein</fullName>
    </submittedName>
</protein>
<dbReference type="OrthoDB" id="500911at2"/>
<dbReference type="InParanoid" id="U5DK63"/>
<dbReference type="InterPro" id="IPR054216">
    <property type="entry name" value="DUF6930"/>
</dbReference>
<keyword evidence="4" id="KW-1185">Reference proteome</keyword>
<evidence type="ECO:0000313" key="4">
    <source>
        <dbReference type="Proteomes" id="UP000016960"/>
    </source>
</evidence>
<dbReference type="PATRIC" id="fig|582515.4.peg.1581"/>